<accession>A0A2U3DQ08</accession>
<evidence type="ECO:0000313" key="2">
    <source>
        <dbReference type="Proteomes" id="UP000245956"/>
    </source>
</evidence>
<organism evidence="1 2">
    <name type="scientific">Purpureocillium lilacinum</name>
    <name type="common">Paecilomyces lilacinus</name>
    <dbReference type="NCBI Taxonomy" id="33203"/>
    <lineage>
        <taxon>Eukaryota</taxon>
        <taxon>Fungi</taxon>
        <taxon>Dikarya</taxon>
        <taxon>Ascomycota</taxon>
        <taxon>Pezizomycotina</taxon>
        <taxon>Sordariomycetes</taxon>
        <taxon>Hypocreomycetidae</taxon>
        <taxon>Hypocreales</taxon>
        <taxon>Ophiocordycipitaceae</taxon>
        <taxon>Purpureocillium</taxon>
    </lineage>
</organism>
<sequence length="165" mass="18374">METLISIAQNHQFLFHAQDWKDGLFRNFGQGLDVLVQHCPSILHIAKAAIMLHTVALLLHGLFFSCRQGADGLPKPAVDSKREKKNSRRVKLAVPLGPGVSWHFSLKVSKGDRVVKTGVSLGPFKIMAVMTLGKHWSWRSVWKTTKPQAKLYGSAFFIKGSTAIR</sequence>
<dbReference type="Proteomes" id="UP000245956">
    <property type="component" value="Unassembled WGS sequence"/>
</dbReference>
<reference evidence="1 2" key="1">
    <citation type="journal article" date="2016" name="Front. Microbiol.">
        <title>Genome and transcriptome sequences reveal the specific parasitism of the nematophagous Purpureocillium lilacinum 36-1.</title>
        <authorList>
            <person name="Xie J."/>
            <person name="Li S."/>
            <person name="Mo C."/>
            <person name="Xiao X."/>
            <person name="Peng D."/>
            <person name="Wang G."/>
            <person name="Xiao Y."/>
        </authorList>
    </citation>
    <scope>NUCLEOTIDE SEQUENCE [LARGE SCALE GENOMIC DNA]</scope>
    <source>
        <strain evidence="1 2">36-1</strain>
    </source>
</reference>
<dbReference type="AlphaFoldDB" id="A0A2U3DQ08"/>
<gene>
    <name evidence="1" type="ORF">PCL_11258</name>
</gene>
<dbReference type="EMBL" id="LCWV01000070">
    <property type="protein sequence ID" value="PWI64343.1"/>
    <property type="molecule type" value="Genomic_DNA"/>
</dbReference>
<evidence type="ECO:0000313" key="1">
    <source>
        <dbReference type="EMBL" id="PWI64343.1"/>
    </source>
</evidence>
<comment type="caution">
    <text evidence="1">The sequence shown here is derived from an EMBL/GenBank/DDBJ whole genome shotgun (WGS) entry which is preliminary data.</text>
</comment>
<protein>
    <submittedName>
        <fullName evidence="1">Uncharacterized protein</fullName>
    </submittedName>
</protein>
<proteinExistence type="predicted"/>
<name>A0A2U3DQ08_PURLI</name>